<accession>A0A9D1RCX8</accession>
<dbReference type="AlphaFoldDB" id="A0A9D1RCX8"/>
<sequence>MKINIRKFTADDAALLKKYQFHQMNINDIENMISLWNKNKYDGRYCEVFAAEYDGKPAGWFSMTELPNGRISIGPTVFEPYRQKGIAYQAMFILLNKAKENGYTVAEAQIRLNNLASIKLHEKLGYVKANQIINRNGNEVFVYTKDL</sequence>
<dbReference type="Gene3D" id="3.40.630.30">
    <property type="match status" value="1"/>
</dbReference>
<name>A0A9D1RCX8_9FIRM</name>
<proteinExistence type="predicted"/>
<dbReference type="EMBL" id="DXGE01000011">
    <property type="protein sequence ID" value="HIW85292.1"/>
    <property type="molecule type" value="Genomic_DNA"/>
</dbReference>
<dbReference type="CDD" id="cd04301">
    <property type="entry name" value="NAT_SF"/>
    <property type="match status" value="1"/>
</dbReference>
<dbReference type="InterPro" id="IPR000182">
    <property type="entry name" value="GNAT_dom"/>
</dbReference>
<organism evidence="2 3">
    <name type="scientific">Candidatus Eubacterium faecipullorum</name>
    <dbReference type="NCBI Taxonomy" id="2838571"/>
    <lineage>
        <taxon>Bacteria</taxon>
        <taxon>Bacillati</taxon>
        <taxon>Bacillota</taxon>
        <taxon>Clostridia</taxon>
        <taxon>Eubacteriales</taxon>
        <taxon>Eubacteriaceae</taxon>
        <taxon>Eubacterium</taxon>
    </lineage>
</organism>
<dbReference type="Proteomes" id="UP000824205">
    <property type="component" value="Unassembled WGS sequence"/>
</dbReference>
<dbReference type="PROSITE" id="PS51186">
    <property type="entry name" value="GNAT"/>
    <property type="match status" value="1"/>
</dbReference>
<dbReference type="Pfam" id="PF00583">
    <property type="entry name" value="Acetyltransf_1"/>
    <property type="match status" value="1"/>
</dbReference>
<evidence type="ECO:0000313" key="3">
    <source>
        <dbReference type="Proteomes" id="UP000824205"/>
    </source>
</evidence>
<evidence type="ECO:0000313" key="2">
    <source>
        <dbReference type="EMBL" id="HIW85292.1"/>
    </source>
</evidence>
<reference evidence="2" key="1">
    <citation type="journal article" date="2021" name="PeerJ">
        <title>Extensive microbial diversity within the chicken gut microbiome revealed by metagenomics and culture.</title>
        <authorList>
            <person name="Gilroy R."/>
            <person name="Ravi A."/>
            <person name="Getino M."/>
            <person name="Pursley I."/>
            <person name="Horton D.L."/>
            <person name="Alikhan N.F."/>
            <person name="Baker D."/>
            <person name="Gharbi K."/>
            <person name="Hall N."/>
            <person name="Watson M."/>
            <person name="Adriaenssens E.M."/>
            <person name="Foster-Nyarko E."/>
            <person name="Jarju S."/>
            <person name="Secka A."/>
            <person name="Antonio M."/>
            <person name="Oren A."/>
            <person name="Chaudhuri R.R."/>
            <person name="La Ragione R."/>
            <person name="Hildebrand F."/>
            <person name="Pallen M.J."/>
        </authorList>
    </citation>
    <scope>NUCLEOTIDE SEQUENCE</scope>
    <source>
        <strain evidence="2">421</strain>
    </source>
</reference>
<feature type="domain" description="N-acetyltransferase" evidence="1">
    <location>
        <begin position="3"/>
        <end position="147"/>
    </location>
</feature>
<evidence type="ECO:0000259" key="1">
    <source>
        <dbReference type="PROSITE" id="PS51186"/>
    </source>
</evidence>
<dbReference type="InterPro" id="IPR016181">
    <property type="entry name" value="Acyl_CoA_acyltransferase"/>
</dbReference>
<gene>
    <name evidence="2" type="ORF">IAA48_02240</name>
</gene>
<comment type="caution">
    <text evidence="2">The sequence shown here is derived from an EMBL/GenBank/DDBJ whole genome shotgun (WGS) entry which is preliminary data.</text>
</comment>
<protein>
    <submittedName>
        <fullName evidence="2">GNAT family N-acetyltransferase</fullName>
    </submittedName>
</protein>
<dbReference type="GO" id="GO:0016747">
    <property type="term" value="F:acyltransferase activity, transferring groups other than amino-acyl groups"/>
    <property type="evidence" value="ECO:0007669"/>
    <property type="project" value="InterPro"/>
</dbReference>
<reference evidence="2" key="2">
    <citation type="submission" date="2021-04" db="EMBL/GenBank/DDBJ databases">
        <authorList>
            <person name="Gilroy R."/>
        </authorList>
    </citation>
    <scope>NUCLEOTIDE SEQUENCE</scope>
    <source>
        <strain evidence="2">421</strain>
    </source>
</reference>
<dbReference type="SUPFAM" id="SSF55729">
    <property type="entry name" value="Acyl-CoA N-acyltransferases (Nat)"/>
    <property type="match status" value="1"/>
</dbReference>